<dbReference type="EMBL" id="CABVHB010000119">
    <property type="protein sequence ID" value="VVN46298.1"/>
    <property type="molecule type" value="Genomic_DNA"/>
</dbReference>
<protein>
    <submittedName>
        <fullName evidence="1">Uncharacterized protein</fullName>
    </submittedName>
</protein>
<dbReference type="AntiFam" id="ANF00178">
    <property type="entry name" value="Shadow ORF (opposite dhbF)"/>
</dbReference>
<proteinExistence type="predicted"/>
<evidence type="ECO:0000313" key="1">
    <source>
        <dbReference type="EMBL" id="VVN46298.1"/>
    </source>
</evidence>
<dbReference type="AlphaFoldDB" id="A0A5E6XXN7"/>
<dbReference type="Proteomes" id="UP000344274">
    <property type="component" value="Unassembled WGS sequence"/>
</dbReference>
<evidence type="ECO:0000313" key="2">
    <source>
        <dbReference type="Proteomes" id="UP000344274"/>
    </source>
</evidence>
<sequence>MRVAELTIAKHQCRRAGGASGLGLNHLMHALLDRIDLDGAVPVPYQHLLLIRRQHRQLADFLRRVVDYRLQQARPVPGHARNGIGLEQVAGVGQRGVQLAALLPGVEGQVELGGAALPVDAAQLQAGGSADRGHVGYMRLVVVHHLEQWRVAEAALQFQRFDQALERQVLMGLGAKGGFLDGAQQVVDPGLAVQLGAQHLGVDEEADQAFDFRAVAVGDGHTDADVGLPGVAMQ</sequence>
<reference evidence="1 2" key="1">
    <citation type="submission" date="2019-09" db="EMBL/GenBank/DDBJ databases">
        <authorList>
            <person name="Chandra G."/>
            <person name="Truman W A."/>
        </authorList>
    </citation>
    <scope>NUCLEOTIDE SEQUENCE [LARGE SCALE GENOMIC DNA]</scope>
    <source>
        <strain evidence="1">PS673</strain>
    </source>
</reference>
<name>A0A5E6XXN7_PSEFL</name>
<gene>
    <name evidence="1" type="ORF">PS673_05777</name>
</gene>
<accession>A0A5E6XXN7</accession>
<organism evidence="1 2">
    <name type="scientific">Pseudomonas fluorescens</name>
    <dbReference type="NCBI Taxonomy" id="294"/>
    <lineage>
        <taxon>Bacteria</taxon>
        <taxon>Pseudomonadati</taxon>
        <taxon>Pseudomonadota</taxon>
        <taxon>Gammaproteobacteria</taxon>
        <taxon>Pseudomonadales</taxon>
        <taxon>Pseudomonadaceae</taxon>
        <taxon>Pseudomonas</taxon>
    </lineage>
</organism>